<proteinExistence type="predicted"/>
<reference evidence="2" key="1">
    <citation type="journal article" date="2010" name="Science">
        <title>Signatures of adaptation to obligate biotrophy in the Hyaloperonospora arabidopsidis genome.</title>
        <authorList>
            <person name="Baxter L."/>
            <person name="Tripathy S."/>
            <person name="Ishaque N."/>
            <person name="Boot N."/>
            <person name="Cabral A."/>
            <person name="Kemen E."/>
            <person name="Thines M."/>
            <person name="Ah-Fong A."/>
            <person name="Anderson R."/>
            <person name="Badejoko W."/>
            <person name="Bittner-Eddy P."/>
            <person name="Boore J.L."/>
            <person name="Chibucos M.C."/>
            <person name="Coates M."/>
            <person name="Dehal P."/>
            <person name="Delehaunty K."/>
            <person name="Dong S."/>
            <person name="Downton P."/>
            <person name="Dumas B."/>
            <person name="Fabro G."/>
            <person name="Fronick C."/>
            <person name="Fuerstenberg S.I."/>
            <person name="Fulton L."/>
            <person name="Gaulin E."/>
            <person name="Govers F."/>
            <person name="Hughes L."/>
            <person name="Humphray S."/>
            <person name="Jiang R.H."/>
            <person name="Judelson H."/>
            <person name="Kamoun S."/>
            <person name="Kyung K."/>
            <person name="Meijer H."/>
            <person name="Minx P."/>
            <person name="Morris P."/>
            <person name="Nelson J."/>
            <person name="Phuntumart V."/>
            <person name="Qutob D."/>
            <person name="Rehmany A."/>
            <person name="Rougon-Cardoso A."/>
            <person name="Ryden P."/>
            <person name="Torto-Alalibo T."/>
            <person name="Studholme D."/>
            <person name="Wang Y."/>
            <person name="Win J."/>
            <person name="Wood J."/>
            <person name="Clifton S.W."/>
            <person name="Rogers J."/>
            <person name="Van den Ackerveken G."/>
            <person name="Jones J.D."/>
            <person name="McDowell J.M."/>
            <person name="Beynon J."/>
            <person name="Tyler B.M."/>
        </authorList>
    </citation>
    <scope>NUCLEOTIDE SEQUENCE [LARGE SCALE GENOMIC DNA]</scope>
    <source>
        <strain evidence="2">Emoy2</strain>
    </source>
</reference>
<evidence type="ECO:0000313" key="1">
    <source>
        <dbReference type="EnsemblProtists" id="HpaP808341"/>
    </source>
</evidence>
<dbReference type="VEuPathDB" id="FungiDB:HpaG808341"/>
<dbReference type="EMBL" id="JH598517">
    <property type="status" value="NOT_ANNOTATED_CDS"/>
    <property type="molecule type" value="Genomic_DNA"/>
</dbReference>
<accession>M4BPK2</accession>
<reference evidence="1" key="2">
    <citation type="submission" date="2015-06" db="UniProtKB">
        <authorList>
            <consortium name="EnsemblProtists"/>
        </authorList>
    </citation>
    <scope>IDENTIFICATION</scope>
    <source>
        <strain evidence="1">Emoy2</strain>
    </source>
</reference>
<dbReference type="InParanoid" id="M4BPK2"/>
<organism evidence="1 2">
    <name type="scientific">Hyaloperonospora arabidopsidis (strain Emoy2)</name>
    <name type="common">Downy mildew agent</name>
    <name type="synonym">Peronospora arabidopsidis</name>
    <dbReference type="NCBI Taxonomy" id="559515"/>
    <lineage>
        <taxon>Eukaryota</taxon>
        <taxon>Sar</taxon>
        <taxon>Stramenopiles</taxon>
        <taxon>Oomycota</taxon>
        <taxon>Peronosporomycetes</taxon>
        <taxon>Peronosporales</taxon>
        <taxon>Peronosporaceae</taxon>
        <taxon>Hyaloperonospora</taxon>
    </lineage>
</organism>
<sequence length="89" mass="9816">MHCTVLRGSVDLHPMPPEAVLYQLDFTKLYILGPAPAHTYDGTAGSKLWSAPFKISNPVRRTASYTFFSDCCCIASNICLCDHIHLSSI</sequence>
<dbReference type="EnsemblProtists" id="HpaT808341">
    <property type="protein sequence ID" value="HpaP808341"/>
    <property type="gene ID" value="HpaG808341"/>
</dbReference>
<evidence type="ECO:0000313" key="2">
    <source>
        <dbReference type="Proteomes" id="UP000011713"/>
    </source>
</evidence>
<keyword evidence="2" id="KW-1185">Reference proteome</keyword>
<name>M4BPK2_HYAAE</name>
<protein>
    <submittedName>
        <fullName evidence="1">Uncharacterized protein</fullName>
    </submittedName>
</protein>
<dbReference type="Proteomes" id="UP000011713">
    <property type="component" value="Unassembled WGS sequence"/>
</dbReference>
<dbReference type="HOGENOM" id="CLU_2459530_0_0_1"/>
<dbReference type="AlphaFoldDB" id="M4BPK2"/>